<evidence type="ECO:0000256" key="2">
    <source>
        <dbReference type="ARBA" id="ARBA00005806"/>
    </source>
</evidence>
<comment type="cofactor">
    <cofactor evidence="1">
        <name>[4Fe-4S] cluster</name>
        <dbReference type="ChEBI" id="CHEBI:49883"/>
    </cofactor>
</comment>
<evidence type="ECO:0000256" key="1">
    <source>
        <dbReference type="ARBA" id="ARBA00001966"/>
    </source>
</evidence>
<evidence type="ECO:0000313" key="6">
    <source>
        <dbReference type="EMBL" id="HJC40940.1"/>
    </source>
</evidence>
<proteinExistence type="inferred from homology"/>
<dbReference type="InterPro" id="IPR010327">
    <property type="entry name" value="FldB/FldC_alpha/beta"/>
</dbReference>
<dbReference type="PANTHER" id="PTHR30548">
    <property type="entry name" value="2-HYDROXYGLUTARYL-COA DEHYDRATASE, D-COMPONENT-RELATED"/>
    <property type="match status" value="1"/>
</dbReference>
<keyword evidence="4" id="KW-0408">Iron</keyword>
<protein>
    <submittedName>
        <fullName evidence="6">2-hydroxyacyl-CoA dehydratase family protein</fullName>
    </submittedName>
</protein>
<dbReference type="Proteomes" id="UP000823882">
    <property type="component" value="Unassembled WGS sequence"/>
</dbReference>
<dbReference type="PANTHER" id="PTHR30548:SF5">
    <property type="entry name" value="SUBUNIT OF OXYGEN-SENSITIVE 2-HYDROXYISOCAPROYL-COA DEHYDRATASE"/>
    <property type="match status" value="1"/>
</dbReference>
<dbReference type="Gene3D" id="1.20.1270.370">
    <property type="match status" value="1"/>
</dbReference>
<evidence type="ECO:0000256" key="5">
    <source>
        <dbReference type="ARBA" id="ARBA00023014"/>
    </source>
</evidence>
<accession>A0A9D2P132</accession>
<dbReference type="GO" id="GO:0016836">
    <property type="term" value="F:hydro-lyase activity"/>
    <property type="evidence" value="ECO:0007669"/>
    <property type="project" value="UniProtKB-ARBA"/>
</dbReference>
<dbReference type="EMBL" id="DWWJ01000094">
    <property type="protein sequence ID" value="HJC40940.1"/>
    <property type="molecule type" value="Genomic_DNA"/>
</dbReference>
<dbReference type="GO" id="GO:0046872">
    <property type="term" value="F:metal ion binding"/>
    <property type="evidence" value="ECO:0007669"/>
    <property type="project" value="UniProtKB-KW"/>
</dbReference>
<dbReference type="GO" id="GO:0051536">
    <property type="term" value="F:iron-sulfur cluster binding"/>
    <property type="evidence" value="ECO:0007669"/>
    <property type="project" value="UniProtKB-KW"/>
</dbReference>
<keyword evidence="5" id="KW-0411">Iron-sulfur</keyword>
<dbReference type="Gene3D" id="3.40.50.11890">
    <property type="match status" value="1"/>
</dbReference>
<organism evidence="6 7">
    <name type="scientific">Candidatus Intestinimonas pullistercoris</name>
    <dbReference type="NCBI Taxonomy" id="2838623"/>
    <lineage>
        <taxon>Bacteria</taxon>
        <taxon>Bacillati</taxon>
        <taxon>Bacillota</taxon>
        <taxon>Clostridia</taxon>
        <taxon>Eubacteriales</taxon>
        <taxon>Intestinimonas</taxon>
    </lineage>
</organism>
<reference evidence="6" key="2">
    <citation type="submission" date="2021-04" db="EMBL/GenBank/DDBJ databases">
        <authorList>
            <person name="Gilroy R."/>
        </authorList>
    </citation>
    <scope>NUCLEOTIDE SEQUENCE</scope>
    <source>
        <strain evidence="6">CHK186-1790</strain>
    </source>
</reference>
<evidence type="ECO:0000256" key="3">
    <source>
        <dbReference type="ARBA" id="ARBA00022723"/>
    </source>
</evidence>
<dbReference type="Pfam" id="PF06050">
    <property type="entry name" value="HGD-D"/>
    <property type="match status" value="1"/>
</dbReference>
<evidence type="ECO:0000256" key="4">
    <source>
        <dbReference type="ARBA" id="ARBA00023004"/>
    </source>
</evidence>
<dbReference type="AlphaFoldDB" id="A0A9D2P132"/>
<name>A0A9D2P132_9FIRM</name>
<gene>
    <name evidence="6" type="ORF">H9701_05235</name>
</gene>
<keyword evidence="3" id="KW-0479">Metal-binding</keyword>
<dbReference type="Gene3D" id="3.40.50.11900">
    <property type="match status" value="1"/>
</dbReference>
<comment type="caution">
    <text evidence="6">The sequence shown here is derived from an EMBL/GenBank/DDBJ whole genome shotgun (WGS) entry which is preliminary data.</text>
</comment>
<evidence type="ECO:0000313" key="7">
    <source>
        <dbReference type="Proteomes" id="UP000823882"/>
    </source>
</evidence>
<comment type="similarity">
    <text evidence="2">Belongs to the FldB/FldC dehydratase alpha/beta subunit family.</text>
</comment>
<reference evidence="6" key="1">
    <citation type="journal article" date="2021" name="PeerJ">
        <title>Extensive microbial diversity within the chicken gut microbiome revealed by metagenomics and culture.</title>
        <authorList>
            <person name="Gilroy R."/>
            <person name="Ravi A."/>
            <person name="Getino M."/>
            <person name="Pursley I."/>
            <person name="Horton D.L."/>
            <person name="Alikhan N.F."/>
            <person name="Baker D."/>
            <person name="Gharbi K."/>
            <person name="Hall N."/>
            <person name="Watson M."/>
            <person name="Adriaenssens E.M."/>
            <person name="Foster-Nyarko E."/>
            <person name="Jarju S."/>
            <person name="Secka A."/>
            <person name="Antonio M."/>
            <person name="Oren A."/>
            <person name="Chaudhuri R.R."/>
            <person name="La Ragione R."/>
            <person name="Hildebrand F."/>
            <person name="Pallen M.J."/>
        </authorList>
    </citation>
    <scope>NUCLEOTIDE SEQUENCE</scope>
    <source>
        <strain evidence="6">CHK186-1790</strain>
    </source>
</reference>
<sequence length="372" mass="41665">MQTRLSQLEQAVANPRAQLDHYLSEGKKVVGCFPVYTPEELVHASGMVPMGLWGAQTELKLAKRFLPAFACPIMQSTMELGLRGSYKGLSAVLIPTLCDTFRCVSQDWRFGVPDIPMIPVTQPQNRVYEGSVDFLISEYEAVLAKLSTVTGLKMTDAALEHTIEVYNEHSALMREFAEVANDHLDLITPTVRHTVMKSAHFFEKGEHNEIMKDILAGLKALPKFDYTGKRIVLSGITAEPAELLDIFAENHMAVVGDDLGQETRQYRTDIPAKGGSPIRRLALQWNAREGCCLAHEDYKKRGELLVDLCKKTGATGVVYCQMKFCDPEEYDYPICARALRAEGIQVLQLEIDQQNASYEQARTRIQTFGEMI</sequence>